<dbReference type="GO" id="GO:0003676">
    <property type="term" value="F:nucleic acid binding"/>
    <property type="evidence" value="ECO:0007669"/>
    <property type="project" value="InterPro"/>
</dbReference>
<reference evidence="4" key="1">
    <citation type="submission" date="2016-10" db="EMBL/GenBank/DDBJ databases">
        <authorList>
            <person name="Varghese N."/>
            <person name="Submissions S."/>
        </authorList>
    </citation>
    <scope>NUCLEOTIDE SEQUENCE [LARGE SCALE GENOMIC DNA]</scope>
    <source>
        <strain evidence="4">CGMCC 1.9127</strain>
    </source>
</reference>
<protein>
    <submittedName>
        <fullName evidence="3">Transposase</fullName>
    </submittedName>
</protein>
<dbReference type="Gene3D" id="3.30.420.10">
    <property type="entry name" value="Ribonuclease H-like superfamily/Ribonuclease H"/>
    <property type="match status" value="1"/>
</dbReference>
<name>A0A1H7U8Q9_9GAMM</name>
<sequence>MLKPTQIRAAIRAKFVLPDITIRKQADFANASPSSMVRVNKRCEKYDVDHLLAEQLNDEALIKLMFPDILKNAKKRVPKIQYIVEERTKEKGKRKSITVLYLEYYAEDPMSAMSYSHFCRTLKKILKRCKLSMKQLHAAGEVVYIDYAGTKVRYNANGEKIWVKVFVAVLGSSQKIFAFATPGETSADWIESMRRMFIYYGGATEVVVMDNAKALVSQPGLIPTFVENVSAFGDHYNCLMDSCRVGRPQDKALAELGVKFVTQRILIPMNQDWDFFSLKEVNQHLSKEVEVLNNLNFQGLDFSRNDLFYKNEKGVLNPLPHTDFDMIVEKMVQQVSTEYTVKYRKHEYSVPWVIHGETVEVYVTLTHLRVIHMHKLVAEHELSDEPMGATILEEHMHPDHLADLESNDMDKNLAWAVESGSHVNQMVELWYSKVNNPRSRAIGKRCRALMKLSDKKGSNVLNDACEYALQHDMLSVSDVELVVRAQVEQDGIKNLPAYIAAHENVRGSAYYGGSHEA</sequence>
<evidence type="ECO:0000313" key="3">
    <source>
        <dbReference type="EMBL" id="SEL93154.1"/>
    </source>
</evidence>
<dbReference type="InterPro" id="IPR054353">
    <property type="entry name" value="IstA-like_C"/>
</dbReference>
<dbReference type="InterPro" id="IPR012337">
    <property type="entry name" value="RNaseH-like_sf"/>
</dbReference>
<feature type="domain" description="Integrase catalytic" evidence="2">
    <location>
        <begin position="133"/>
        <end position="312"/>
    </location>
</feature>
<proteinExistence type="inferred from homology"/>
<dbReference type="Pfam" id="PF00665">
    <property type="entry name" value="rve"/>
    <property type="match status" value="1"/>
</dbReference>
<dbReference type="STRING" id="641665.GCA_002104455_02262"/>
<dbReference type="EMBL" id="FOBI01000035">
    <property type="protein sequence ID" value="SEL93154.1"/>
    <property type="molecule type" value="Genomic_DNA"/>
</dbReference>
<dbReference type="AlphaFoldDB" id="A0A1H7U8Q9"/>
<dbReference type="OrthoDB" id="2065409at2"/>
<dbReference type="InterPro" id="IPR001584">
    <property type="entry name" value="Integrase_cat-core"/>
</dbReference>
<keyword evidence="4" id="KW-1185">Reference proteome</keyword>
<organism evidence="3 4">
    <name type="scientific">Colwellia chukchiensis</name>
    <dbReference type="NCBI Taxonomy" id="641665"/>
    <lineage>
        <taxon>Bacteria</taxon>
        <taxon>Pseudomonadati</taxon>
        <taxon>Pseudomonadota</taxon>
        <taxon>Gammaproteobacteria</taxon>
        <taxon>Alteromonadales</taxon>
        <taxon>Colwelliaceae</taxon>
        <taxon>Colwellia</taxon>
    </lineage>
</organism>
<evidence type="ECO:0000259" key="2">
    <source>
        <dbReference type="PROSITE" id="PS50994"/>
    </source>
</evidence>
<accession>A0A1H7U8Q9</accession>
<dbReference type="RefSeq" id="WP_085286191.1">
    <property type="nucleotide sequence ID" value="NZ_FOBI01000035.1"/>
</dbReference>
<dbReference type="Proteomes" id="UP000199297">
    <property type="component" value="Unassembled WGS sequence"/>
</dbReference>
<comment type="similarity">
    <text evidence="1">Belongs to the transposase IS21/IS408/IS1162 family.</text>
</comment>
<dbReference type="SUPFAM" id="SSF53098">
    <property type="entry name" value="Ribonuclease H-like"/>
    <property type="match status" value="1"/>
</dbReference>
<dbReference type="InterPro" id="IPR036397">
    <property type="entry name" value="RNaseH_sf"/>
</dbReference>
<evidence type="ECO:0000256" key="1">
    <source>
        <dbReference type="ARBA" id="ARBA00009277"/>
    </source>
</evidence>
<dbReference type="Pfam" id="PF22483">
    <property type="entry name" value="Mu-transpos_C_2"/>
    <property type="match status" value="1"/>
</dbReference>
<dbReference type="PROSITE" id="PS50994">
    <property type="entry name" value="INTEGRASE"/>
    <property type="match status" value="1"/>
</dbReference>
<evidence type="ECO:0000313" key="4">
    <source>
        <dbReference type="Proteomes" id="UP000199297"/>
    </source>
</evidence>
<dbReference type="PANTHER" id="PTHR35004">
    <property type="entry name" value="TRANSPOSASE RV3428C-RELATED"/>
    <property type="match status" value="1"/>
</dbReference>
<dbReference type="PANTHER" id="PTHR35004:SF8">
    <property type="entry name" value="TRANSPOSASE RV3428C-RELATED"/>
    <property type="match status" value="1"/>
</dbReference>
<dbReference type="GO" id="GO:0015074">
    <property type="term" value="P:DNA integration"/>
    <property type="evidence" value="ECO:0007669"/>
    <property type="project" value="InterPro"/>
</dbReference>
<gene>
    <name evidence="3" type="ORF">SAMN05216262_13510</name>
</gene>